<dbReference type="NCBIfam" id="TIGR01302">
    <property type="entry name" value="IMP_dehydrog"/>
    <property type="match status" value="1"/>
</dbReference>
<evidence type="ECO:0000256" key="9">
    <source>
        <dbReference type="ARBA" id="ARBA00023122"/>
    </source>
</evidence>
<dbReference type="PROSITE" id="PS00487">
    <property type="entry name" value="IMP_DH_GMP_RED"/>
    <property type="match status" value="1"/>
</dbReference>
<keyword evidence="6 11" id="KW-0630">Potassium</keyword>
<feature type="active site" description="Thioimidate intermediate" evidence="11">
    <location>
        <position position="303"/>
    </location>
</feature>
<evidence type="ECO:0000259" key="15">
    <source>
        <dbReference type="PROSITE" id="PS51371"/>
    </source>
</evidence>
<feature type="binding site" description="in other chain" evidence="11">
    <location>
        <position position="300"/>
    </location>
    <ligand>
        <name>K(+)</name>
        <dbReference type="ChEBI" id="CHEBI:29103"/>
        <note>ligand shared between two tetrameric partners</note>
    </ligand>
</feature>
<evidence type="ECO:0000256" key="6">
    <source>
        <dbReference type="ARBA" id="ARBA00022958"/>
    </source>
</evidence>
<proteinExistence type="inferred from homology"/>
<comment type="pathway">
    <text evidence="11 14">Purine metabolism; XMP biosynthesis via de novo pathway; XMP from IMP: step 1/1.</text>
</comment>
<dbReference type="PANTHER" id="PTHR11911">
    <property type="entry name" value="INOSINE-5-MONOPHOSPHATE DEHYDROGENASE RELATED"/>
    <property type="match status" value="1"/>
</dbReference>
<accession>A0ABV2EJU3</accession>
<dbReference type="EMBL" id="JBEPLU010000002">
    <property type="protein sequence ID" value="MET3527300.1"/>
    <property type="molecule type" value="Genomic_DNA"/>
</dbReference>
<comment type="activity regulation">
    <text evidence="11">Mycophenolic acid (MPA) is a non-competitive inhibitor that prevents formation of the closed enzyme conformation by binding to the same site as the amobile flap. In contrast, mizoribine monophosphate (MZP) is a competitive inhibitor that induces the closed conformation. MPA is a potent inhibitor of mammalian IMPDHs but a poor inhibitor of the bacterial enzymes. MZP is a more potent inhibitor of bacterial IMPDH.</text>
</comment>
<dbReference type="Pfam" id="PF00478">
    <property type="entry name" value="IMPDH"/>
    <property type="match status" value="1"/>
</dbReference>
<keyword evidence="3 11" id="KW-0479">Metal-binding</keyword>
<feature type="binding site" evidence="11">
    <location>
        <begin position="336"/>
        <end position="338"/>
    </location>
    <ligand>
        <name>IMP</name>
        <dbReference type="ChEBI" id="CHEBI:58053"/>
    </ligand>
</feature>
<dbReference type="HAMAP" id="MF_01964">
    <property type="entry name" value="IMPDH"/>
    <property type="match status" value="1"/>
</dbReference>
<dbReference type="Proteomes" id="UP001549110">
    <property type="component" value="Unassembled WGS sequence"/>
</dbReference>
<comment type="catalytic activity">
    <reaction evidence="10 11 14">
        <text>IMP + NAD(+) + H2O = XMP + NADH + H(+)</text>
        <dbReference type="Rhea" id="RHEA:11708"/>
        <dbReference type="ChEBI" id="CHEBI:15377"/>
        <dbReference type="ChEBI" id="CHEBI:15378"/>
        <dbReference type="ChEBI" id="CHEBI:57464"/>
        <dbReference type="ChEBI" id="CHEBI:57540"/>
        <dbReference type="ChEBI" id="CHEBI:57945"/>
        <dbReference type="ChEBI" id="CHEBI:58053"/>
        <dbReference type="EC" id="1.1.1.205"/>
    </reaction>
</comment>
<comment type="function">
    <text evidence="11">Catalyzes the conversion of inosine 5'-phosphate (IMP) to xanthosine 5'-phosphate (XMP), the first committed and rate-limiting step in the de novo synthesis of guanine nucleotides, and therefore plays an important role in the regulation of cell growth.</text>
</comment>
<dbReference type="InterPro" id="IPR001093">
    <property type="entry name" value="IMP_DH_GMPRt"/>
</dbReference>
<dbReference type="SMART" id="SM00116">
    <property type="entry name" value="CBS"/>
    <property type="match status" value="2"/>
</dbReference>
<name>A0ABV2EJU3_9CAUL</name>
<dbReference type="RefSeq" id="WP_331931872.1">
    <property type="nucleotide sequence ID" value="NZ_JBEPLU010000002.1"/>
</dbReference>
<dbReference type="EC" id="1.1.1.205" evidence="11 14"/>
<dbReference type="SUPFAM" id="SSF54631">
    <property type="entry name" value="CBS-domain pair"/>
    <property type="match status" value="1"/>
</dbReference>
<comment type="subunit">
    <text evidence="11">Homotetramer.</text>
</comment>
<gene>
    <name evidence="11" type="primary">guaB</name>
    <name evidence="16" type="ORF">ABID41_002418</name>
</gene>
<evidence type="ECO:0000256" key="4">
    <source>
        <dbReference type="ARBA" id="ARBA00022749"/>
    </source>
</evidence>
<dbReference type="PROSITE" id="PS51371">
    <property type="entry name" value="CBS"/>
    <property type="match status" value="2"/>
</dbReference>
<dbReference type="SUPFAM" id="SSF51412">
    <property type="entry name" value="Inosine monophosphate dehydrogenase (IMPDH)"/>
    <property type="match status" value="1"/>
</dbReference>
<feature type="binding site" evidence="11">
    <location>
        <position position="301"/>
    </location>
    <ligand>
        <name>IMP</name>
        <dbReference type="ChEBI" id="CHEBI:58053"/>
    </ligand>
</feature>
<keyword evidence="8 11" id="KW-0520">NAD</keyword>
<evidence type="ECO:0000256" key="7">
    <source>
        <dbReference type="ARBA" id="ARBA00023002"/>
    </source>
</evidence>
<feature type="binding site" evidence="11">
    <location>
        <position position="468"/>
    </location>
    <ligand>
        <name>K(+)</name>
        <dbReference type="ChEBI" id="CHEBI:29103"/>
        <note>ligand shared between two tetrameric partners</note>
    </ligand>
</feature>
<feature type="active site" description="Proton acceptor" evidence="11">
    <location>
        <position position="399"/>
    </location>
</feature>
<evidence type="ECO:0000256" key="1">
    <source>
        <dbReference type="ARBA" id="ARBA00001958"/>
    </source>
</evidence>
<evidence type="ECO:0000256" key="8">
    <source>
        <dbReference type="ARBA" id="ARBA00023027"/>
    </source>
</evidence>
<evidence type="ECO:0000256" key="10">
    <source>
        <dbReference type="ARBA" id="ARBA00048028"/>
    </source>
</evidence>
<feature type="binding site" evidence="11">
    <location>
        <begin position="383"/>
        <end position="387"/>
    </location>
    <ligand>
        <name>IMP</name>
        <dbReference type="ChEBI" id="CHEBI:58053"/>
    </ligand>
</feature>
<dbReference type="InterPro" id="IPR000644">
    <property type="entry name" value="CBS_dom"/>
</dbReference>
<feature type="binding site" evidence="11">
    <location>
        <position position="246"/>
    </location>
    <ligand>
        <name>NAD(+)</name>
        <dbReference type="ChEBI" id="CHEBI:57540"/>
    </ligand>
</feature>
<evidence type="ECO:0000256" key="2">
    <source>
        <dbReference type="ARBA" id="ARBA00005502"/>
    </source>
</evidence>
<evidence type="ECO:0000313" key="17">
    <source>
        <dbReference type="Proteomes" id="UP001549110"/>
    </source>
</evidence>
<dbReference type="InterPro" id="IPR005990">
    <property type="entry name" value="IMP_DH"/>
</dbReference>
<feature type="binding site" description="in other chain" evidence="11">
    <location>
        <position position="303"/>
    </location>
    <ligand>
        <name>K(+)</name>
        <dbReference type="ChEBI" id="CHEBI:29103"/>
        <note>ligand shared between two tetrameric partners</note>
    </ligand>
</feature>
<sequence length="486" mass="51928">MDIREGLTFDDVLLEPGASDVMPTQVDTATRFTREISLNIPLVSSAMDTVTESRLAIAMAQAGGLGVLHRNLTVEEQADQVREVKRYESGMVINPLTIHPDTTLREVREIKARRKISGFPVVEPGTGKLVGILTNRDMRFEGRDDIPAKELMTKDNLIVVRQGVSQEEARELLRKHKIERLIVVDEEYHAVGLITVKDMEKAQAYPAAAKDAQGRLLVGAASTVGDSGYERSMALVDAGVDVVVIDTAHGHNADVAKAVGRIKRETNRVQIVAGNIATYDGARALIDAGADAVKVGIGPGSICTTRIVAGVGVPQLTAIADAVRAAKNTDVPVIADGGIKYSGDLAKALAMGAHVAMMGSAFAGTDEAPGEVFLYQGRSYKAYRGMGSLGAMASGSADRYFQKEVSALKLVPEGIEGQVAYKGPIGAILHQMVGGLRAAMGYVGAPDLEQFRQKARFIRITGAGLRESHVHDVMMTRESPNYTSPV</sequence>
<evidence type="ECO:0000256" key="11">
    <source>
        <dbReference type="HAMAP-Rule" id="MF_01964"/>
    </source>
</evidence>
<feature type="domain" description="CBS" evidence="15">
    <location>
        <begin position="152"/>
        <end position="209"/>
    </location>
</feature>
<keyword evidence="9 12" id="KW-0129">CBS domain</keyword>
<dbReference type="CDD" id="cd00381">
    <property type="entry name" value="IMPDH"/>
    <property type="match status" value="1"/>
</dbReference>
<dbReference type="SMART" id="SM01240">
    <property type="entry name" value="IMPDH"/>
    <property type="match status" value="1"/>
</dbReference>
<evidence type="ECO:0000313" key="16">
    <source>
        <dbReference type="EMBL" id="MET3527300.1"/>
    </source>
</evidence>
<keyword evidence="17" id="KW-1185">Reference proteome</keyword>
<protein>
    <recommendedName>
        <fullName evidence="11 14">Inosine-5'-monophosphate dehydrogenase</fullName>
        <shortName evidence="11">IMP dehydrogenase</shortName>
        <shortName evidence="11">IMPD</shortName>
        <shortName evidence="11">IMPDH</shortName>
        <ecNumber evidence="11 14">1.1.1.205</ecNumber>
    </recommendedName>
</protein>
<dbReference type="CDD" id="cd04601">
    <property type="entry name" value="CBS_pair_IMPDH"/>
    <property type="match status" value="1"/>
</dbReference>
<feature type="binding site" evidence="11">
    <location>
        <position position="469"/>
    </location>
    <ligand>
        <name>K(+)</name>
        <dbReference type="ChEBI" id="CHEBI:29103"/>
        <note>ligand shared between two tetrameric partners</note>
    </ligand>
</feature>
<evidence type="ECO:0000256" key="3">
    <source>
        <dbReference type="ARBA" id="ARBA00022723"/>
    </source>
</evidence>
<dbReference type="InterPro" id="IPR015875">
    <property type="entry name" value="IMP_DH/GMP_Rdtase_CS"/>
</dbReference>
<feature type="binding site" evidence="11">
    <location>
        <position position="467"/>
    </location>
    <ligand>
        <name>K(+)</name>
        <dbReference type="ChEBI" id="CHEBI:29103"/>
        <note>ligand shared between two tetrameric partners</note>
    </ligand>
</feature>
<comment type="caution">
    <text evidence="11">Lacks conserved residue(s) required for the propagation of feature annotation.</text>
</comment>
<evidence type="ECO:0000256" key="14">
    <source>
        <dbReference type="RuleBase" id="RU003928"/>
    </source>
</evidence>
<feature type="binding site" evidence="11">
    <location>
        <begin position="296"/>
        <end position="298"/>
    </location>
    <ligand>
        <name>NAD(+)</name>
        <dbReference type="ChEBI" id="CHEBI:57540"/>
    </ligand>
</feature>
<dbReference type="Pfam" id="PF00571">
    <property type="entry name" value="CBS"/>
    <property type="match status" value="2"/>
</dbReference>
<dbReference type="Gene3D" id="3.20.20.70">
    <property type="entry name" value="Aldolase class I"/>
    <property type="match status" value="1"/>
</dbReference>
<dbReference type="PIRSF" id="PIRSF000130">
    <property type="entry name" value="IMPDH"/>
    <property type="match status" value="1"/>
</dbReference>
<reference evidence="16 17" key="1">
    <citation type="submission" date="2024-06" db="EMBL/GenBank/DDBJ databases">
        <title>Genomic Encyclopedia of Type Strains, Phase IV (KMG-IV): sequencing the most valuable type-strain genomes for metagenomic binning, comparative biology and taxonomic classification.</title>
        <authorList>
            <person name="Goeker M."/>
        </authorList>
    </citation>
    <scope>NUCLEOTIDE SEQUENCE [LARGE SCALE GENOMIC DNA]</scope>
    <source>
        <strain evidence="16 17">DSM 17809</strain>
    </source>
</reference>
<dbReference type="GO" id="GO:0003938">
    <property type="term" value="F:IMP dehydrogenase activity"/>
    <property type="evidence" value="ECO:0007669"/>
    <property type="project" value="UniProtKB-EC"/>
</dbReference>
<keyword evidence="5 11" id="KW-0658">Purine biosynthesis</keyword>
<comment type="caution">
    <text evidence="16">The sequence shown here is derived from an EMBL/GenBank/DDBJ whole genome shotgun (WGS) entry which is preliminary data.</text>
</comment>
<evidence type="ECO:0000256" key="13">
    <source>
        <dbReference type="RuleBase" id="RU003927"/>
    </source>
</evidence>
<feature type="binding site" evidence="11">
    <location>
        <position position="413"/>
    </location>
    <ligand>
        <name>IMP</name>
        <dbReference type="ChEBI" id="CHEBI:58053"/>
    </ligand>
</feature>
<dbReference type="InterPro" id="IPR046342">
    <property type="entry name" value="CBS_dom_sf"/>
</dbReference>
<feature type="binding site" evidence="11">
    <location>
        <begin position="359"/>
        <end position="360"/>
    </location>
    <ligand>
        <name>IMP</name>
        <dbReference type="ChEBI" id="CHEBI:58053"/>
    </ligand>
</feature>
<dbReference type="InterPro" id="IPR013785">
    <property type="entry name" value="Aldolase_TIM"/>
</dbReference>
<evidence type="ECO:0000256" key="5">
    <source>
        <dbReference type="ARBA" id="ARBA00022755"/>
    </source>
</evidence>
<dbReference type="PANTHER" id="PTHR11911:SF111">
    <property type="entry name" value="INOSINE-5'-MONOPHOSPHATE DEHYDROGENASE"/>
    <property type="match status" value="1"/>
</dbReference>
<keyword evidence="4 11" id="KW-0332">GMP biosynthesis</keyword>
<feature type="domain" description="CBS" evidence="15">
    <location>
        <begin position="91"/>
        <end position="148"/>
    </location>
</feature>
<comment type="cofactor">
    <cofactor evidence="1 11">
        <name>K(+)</name>
        <dbReference type="ChEBI" id="CHEBI:29103"/>
    </cofactor>
</comment>
<evidence type="ECO:0000256" key="12">
    <source>
        <dbReference type="PROSITE-ProRule" id="PRU00703"/>
    </source>
</evidence>
<keyword evidence="7 11" id="KW-0560">Oxidoreductase</keyword>
<organism evidence="16 17">
    <name type="scientific">Phenylobacterium koreense</name>
    <dbReference type="NCBI Taxonomy" id="266125"/>
    <lineage>
        <taxon>Bacteria</taxon>
        <taxon>Pseudomonadati</taxon>
        <taxon>Pseudomonadota</taxon>
        <taxon>Alphaproteobacteria</taxon>
        <taxon>Caulobacterales</taxon>
        <taxon>Caulobacteraceae</taxon>
        <taxon>Phenylobacterium</taxon>
    </lineage>
</organism>
<comment type="similarity">
    <text evidence="2 11 13">Belongs to the IMPDH/GMPR family.</text>
</comment>
<feature type="binding site" description="in other chain" evidence="11">
    <location>
        <position position="298"/>
    </location>
    <ligand>
        <name>K(+)</name>
        <dbReference type="ChEBI" id="CHEBI:29103"/>
        <note>ligand shared between two tetrameric partners</note>
    </ligand>
</feature>